<feature type="domain" description="Pyruvate flavodoxin/ferredoxin oxidoreductase pyrimidine binding" evidence="4">
    <location>
        <begin position="217"/>
        <end position="380"/>
    </location>
</feature>
<dbReference type="PANTHER" id="PTHR32154:SF29">
    <property type="entry name" value="BLR6743 PROTEIN"/>
    <property type="match status" value="1"/>
</dbReference>
<evidence type="ECO:0000259" key="4">
    <source>
        <dbReference type="Pfam" id="PF01855"/>
    </source>
</evidence>
<dbReference type="Gene3D" id="3.40.920.10">
    <property type="entry name" value="Pyruvate-ferredoxin oxidoreductase, PFOR, domain III"/>
    <property type="match status" value="1"/>
</dbReference>
<dbReference type="eggNOG" id="COG1014">
    <property type="taxonomic scope" value="Bacteria"/>
</dbReference>
<dbReference type="eggNOG" id="COG0674">
    <property type="taxonomic scope" value="Bacteria"/>
</dbReference>
<dbReference type="Pfam" id="PF01855">
    <property type="entry name" value="POR_N"/>
    <property type="match status" value="1"/>
</dbReference>
<dbReference type="InterPro" id="IPR002880">
    <property type="entry name" value="Pyrv_Fd/Flavodoxin_OxRdtase_N"/>
</dbReference>
<dbReference type="Gene3D" id="3.40.50.920">
    <property type="match status" value="1"/>
</dbReference>
<dbReference type="EMBL" id="CP007128">
    <property type="protein sequence ID" value="AHG89027.1"/>
    <property type="molecule type" value="Genomic_DNA"/>
</dbReference>
<dbReference type="InterPro" id="IPR002869">
    <property type="entry name" value="Pyrv_flavodox_OxRed_cen"/>
</dbReference>
<organism evidence="5 6">
    <name type="scientific">Gemmatirosa kalamazoonensis</name>
    <dbReference type="NCBI Taxonomy" id="861299"/>
    <lineage>
        <taxon>Bacteria</taxon>
        <taxon>Pseudomonadati</taxon>
        <taxon>Gemmatimonadota</taxon>
        <taxon>Gemmatimonadia</taxon>
        <taxon>Gemmatimonadales</taxon>
        <taxon>Gemmatimonadaceae</taxon>
        <taxon>Gemmatirosa</taxon>
    </lineage>
</organism>
<sequence>MSGINDFAFRIGTVNGTGSASANGLLMQAIFRMGIPVSGKNLFPSNIQGLPTWYEIRVSGDGWIARPSDVDLVVALNPATYAKDVAAVRTGGYLLYDSSWPLDAALARDDVHVLGVPFGALCTEAFTGDRERTLLRNIAYAGALSALLDIDTAVLDALVKERYGKKPKLLDANAKALALGAEYARTQYGCPLPFHLEPMDATRDHVLLDGNTAAGLGALYAGATVGAWYPITPSTSLMEAFTEFCARWRVDPATKQKRYCILQAEDELSAAGMVVGAGWAGARAFTCTAGPGISLMQEFIGLAYYAEIPGVFFDVQRAGPSTGMPTRTQQADLFSLAYASHGDTKHIVLFPASPEECFTMAAAAFDLAERYQTPVFVASDLDIGMNDWMCRRFTWDDAYRPDRGKVLGKAELDRIAKFARYRDVDGDGIAARTLPGVDPRGAYFTRGSGHDANAAYTEDSAEYREVVDRLARKIAGAADTAPQPVIDAVPNGSDGEPAVGVVSLGGCDGAVREATATLRALGVAVDYLRVRAFPFAASVREFLESHPRLFVVEQNRDAQLRSLLAIETGVARDRMTAVLDYGGLPLTARVVVDAVLSGLGTRDSGLGSPLAASPESRVPSPAPRVPTVV</sequence>
<feature type="region of interest" description="Disordered" evidence="2">
    <location>
        <begin position="605"/>
        <end position="629"/>
    </location>
</feature>
<name>W0RF08_9BACT</name>
<dbReference type="GO" id="GO:0016903">
    <property type="term" value="F:oxidoreductase activity, acting on the aldehyde or oxo group of donors"/>
    <property type="evidence" value="ECO:0007669"/>
    <property type="project" value="InterPro"/>
</dbReference>
<evidence type="ECO:0000313" key="5">
    <source>
        <dbReference type="EMBL" id="AHG89027.1"/>
    </source>
</evidence>
<dbReference type="KEGG" id="gba:J421_1490"/>
<dbReference type="SUPFAM" id="SSF52922">
    <property type="entry name" value="TK C-terminal domain-like"/>
    <property type="match status" value="1"/>
</dbReference>
<dbReference type="AlphaFoldDB" id="W0RF08"/>
<dbReference type="Pfam" id="PF01558">
    <property type="entry name" value="POR"/>
    <property type="match status" value="1"/>
</dbReference>
<keyword evidence="1" id="KW-0560">Oxidoreductase</keyword>
<proteinExistence type="predicted"/>
<dbReference type="FunFam" id="3.40.50.970:FF:000022">
    <property type="entry name" value="2-oxoglutarate ferredoxin oxidoreductase alpha subunit"/>
    <property type="match status" value="1"/>
</dbReference>
<dbReference type="GO" id="GO:0006979">
    <property type="term" value="P:response to oxidative stress"/>
    <property type="evidence" value="ECO:0007669"/>
    <property type="project" value="TreeGrafter"/>
</dbReference>
<dbReference type="InterPro" id="IPR019752">
    <property type="entry name" value="Pyrv/ketoisovalerate_OxRed_cat"/>
</dbReference>
<feature type="domain" description="Pyruvate/ketoisovalerate oxidoreductase catalytic" evidence="3">
    <location>
        <begin position="16"/>
        <end position="182"/>
    </location>
</feature>
<evidence type="ECO:0000256" key="1">
    <source>
        <dbReference type="ARBA" id="ARBA00023002"/>
    </source>
</evidence>
<dbReference type="InterPro" id="IPR050722">
    <property type="entry name" value="Pyruvate:ferred/Flavod_OxRd"/>
</dbReference>
<dbReference type="SUPFAM" id="SSF53323">
    <property type="entry name" value="Pyruvate-ferredoxin oxidoreductase, PFOR, domain III"/>
    <property type="match status" value="1"/>
</dbReference>
<dbReference type="RefSeq" id="WP_025410544.1">
    <property type="nucleotide sequence ID" value="NZ_CP007128.1"/>
</dbReference>
<dbReference type="Gene3D" id="3.40.50.970">
    <property type="match status" value="1"/>
</dbReference>
<dbReference type="STRING" id="861299.J421_1490"/>
<evidence type="ECO:0000256" key="2">
    <source>
        <dbReference type="SAM" id="MobiDB-lite"/>
    </source>
</evidence>
<dbReference type="NCBIfam" id="TIGR03710">
    <property type="entry name" value="OAFO_sf"/>
    <property type="match status" value="1"/>
</dbReference>
<dbReference type="InterPro" id="IPR022367">
    <property type="entry name" value="2-oxoacid/accept_OxRdtase_asu"/>
</dbReference>
<dbReference type="PATRIC" id="fig|861299.3.peg.1514"/>
<keyword evidence="6" id="KW-1185">Reference proteome</keyword>
<dbReference type="HOGENOM" id="CLU_017038_1_0_0"/>
<dbReference type="InParanoid" id="W0RF08"/>
<protein>
    <submittedName>
        <fullName evidence="5">2-oxoacid:acceptor oxidoreductase, alpha subunit</fullName>
    </submittedName>
</protein>
<dbReference type="SUPFAM" id="SSF52518">
    <property type="entry name" value="Thiamin diphosphate-binding fold (THDP-binding)"/>
    <property type="match status" value="1"/>
</dbReference>
<dbReference type="OrthoDB" id="9794954at2"/>
<dbReference type="CDD" id="cd07034">
    <property type="entry name" value="TPP_PYR_PFOR_IOR-alpha_like"/>
    <property type="match status" value="1"/>
</dbReference>
<dbReference type="PANTHER" id="PTHR32154">
    <property type="entry name" value="PYRUVATE-FLAVODOXIN OXIDOREDUCTASE-RELATED"/>
    <property type="match status" value="1"/>
</dbReference>
<gene>
    <name evidence="5" type="ORF">J421_1490</name>
</gene>
<reference evidence="5 6" key="1">
    <citation type="journal article" date="2014" name="Genome Announc.">
        <title>Genome Sequence and Methylome of Soil Bacterium Gemmatirosa kalamazoonensis KBS708T, a Member of the Rarely Cultivated Gemmatimonadetes Phylum.</title>
        <authorList>
            <person name="Debruyn J.M."/>
            <person name="Radosevich M."/>
            <person name="Wommack K.E."/>
            <person name="Polson S.W."/>
            <person name="Hauser L.J."/>
            <person name="Fawaz M.N."/>
            <person name="Korlach J."/>
            <person name="Tsai Y.C."/>
        </authorList>
    </citation>
    <scope>NUCLEOTIDE SEQUENCE [LARGE SCALE GENOMIC DNA]</scope>
    <source>
        <strain evidence="5 6">KBS708</strain>
    </source>
</reference>
<evidence type="ECO:0000313" key="6">
    <source>
        <dbReference type="Proteomes" id="UP000019151"/>
    </source>
</evidence>
<feature type="compositionally biased region" description="Pro residues" evidence="2">
    <location>
        <begin position="620"/>
        <end position="629"/>
    </location>
</feature>
<dbReference type="InterPro" id="IPR029061">
    <property type="entry name" value="THDP-binding"/>
</dbReference>
<dbReference type="Proteomes" id="UP000019151">
    <property type="component" value="Chromosome"/>
</dbReference>
<accession>W0RF08</accession>
<dbReference type="InterPro" id="IPR009014">
    <property type="entry name" value="Transketo_C/PFOR_II"/>
</dbReference>
<evidence type="ECO:0000259" key="3">
    <source>
        <dbReference type="Pfam" id="PF01558"/>
    </source>
</evidence>